<evidence type="ECO:0000313" key="3">
    <source>
        <dbReference type="Proteomes" id="UP001159428"/>
    </source>
</evidence>
<comment type="caution">
    <text evidence="2">The sequence shown here is derived from an EMBL/GenBank/DDBJ whole genome shotgun (WGS) entry which is preliminary data.</text>
</comment>
<reference evidence="2 3" key="1">
    <citation type="submission" date="2022-05" db="EMBL/GenBank/DDBJ databases">
        <authorList>
            <consortium name="Genoscope - CEA"/>
            <person name="William W."/>
        </authorList>
    </citation>
    <scope>NUCLEOTIDE SEQUENCE [LARGE SCALE GENOMIC DNA]</scope>
</reference>
<organism evidence="2 3">
    <name type="scientific">Pocillopora meandrina</name>
    <dbReference type="NCBI Taxonomy" id="46732"/>
    <lineage>
        <taxon>Eukaryota</taxon>
        <taxon>Metazoa</taxon>
        <taxon>Cnidaria</taxon>
        <taxon>Anthozoa</taxon>
        <taxon>Hexacorallia</taxon>
        <taxon>Scleractinia</taxon>
        <taxon>Astrocoeniina</taxon>
        <taxon>Pocilloporidae</taxon>
        <taxon>Pocillopora</taxon>
    </lineage>
</organism>
<keyword evidence="3" id="KW-1185">Reference proteome</keyword>
<dbReference type="Gene3D" id="1.20.1070.10">
    <property type="entry name" value="Rhodopsin 7-helix transmembrane proteins"/>
    <property type="match status" value="1"/>
</dbReference>
<gene>
    <name evidence="2" type="ORF">PMEA_00000994</name>
</gene>
<sequence length="114" mass="13221">MLTAVWVVAFRFAIVRQLFPKKTYYLAAVMFAVGYSLMFVCYLLILLTLVRGRKRKGRLGAQSSIDVNLKVERPYMWIRSLALSNSAMNFVVYSARIRDFRDAYISISRKMFGC</sequence>
<dbReference type="AlphaFoldDB" id="A0AAU9VLS1"/>
<feature type="transmembrane region" description="Helical" evidence="1">
    <location>
        <begin position="25"/>
        <end position="50"/>
    </location>
</feature>
<keyword evidence="1" id="KW-1133">Transmembrane helix</keyword>
<accession>A0AAU9VLS1</accession>
<protein>
    <submittedName>
        <fullName evidence="2">Uncharacterized protein</fullName>
    </submittedName>
</protein>
<dbReference type="Proteomes" id="UP001159428">
    <property type="component" value="Unassembled WGS sequence"/>
</dbReference>
<keyword evidence="1" id="KW-0472">Membrane</keyword>
<keyword evidence="1" id="KW-0812">Transmembrane</keyword>
<name>A0AAU9VLS1_9CNID</name>
<evidence type="ECO:0000313" key="2">
    <source>
        <dbReference type="EMBL" id="CAH3032144.1"/>
    </source>
</evidence>
<evidence type="ECO:0000256" key="1">
    <source>
        <dbReference type="SAM" id="Phobius"/>
    </source>
</evidence>
<proteinExistence type="predicted"/>
<dbReference type="SUPFAM" id="SSF81321">
    <property type="entry name" value="Family A G protein-coupled receptor-like"/>
    <property type="match status" value="1"/>
</dbReference>
<dbReference type="EMBL" id="CALNXJ010000001">
    <property type="protein sequence ID" value="CAH3032144.1"/>
    <property type="molecule type" value="Genomic_DNA"/>
</dbReference>